<dbReference type="EMBL" id="FOZP01000005">
    <property type="protein sequence ID" value="SFS60389.1"/>
    <property type="molecule type" value="Genomic_DNA"/>
</dbReference>
<keyword evidence="3" id="KW-1185">Reference proteome</keyword>
<proteinExistence type="predicted"/>
<dbReference type="RefSeq" id="WP_090226569.1">
    <property type="nucleotide sequence ID" value="NZ_FOZP01000005.1"/>
</dbReference>
<dbReference type="Proteomes" id="UP000199312">
    <property type="component" value="Unassembled WGS sequence"/>
</dbReference>
<dbReference type="PROSITE" id="PS51257">
    <property type="entry name" value="PROKAR_LIPOPROTEIN"/>
    <property type="match status" value="1"/>
</dbReference>
<evidence type="ECO:0000313" key="3">
    <source>
        <dbReference type="Proteomes" id="UP000199312"/>
    </source>
</evidence>
<protein>
    <recommendedName>
        <fullName evidence="4">Calx-beta domain-containing protein</fullName>
    </recommendedName>
</protein>
<accession>A0A1I6R6T7</accession>
<reference evidence="3" key="1">
    <citation type="submission" date="2016-10" db="EMBL/GenBank/DDBJ databases">
        <authorList>
            <person name="Varghese N."/>
            <person name="Submissions S."/>
        </authorList>
    </citation>
    <scope>NUCLEOTIDE SEQUENCE [LARGE SCALE GENOMIC DNA]</scope>
    <source>
        <strain evidence="3">DSM 24450</strain>
    </source>
</reference>
<feature type="signal peptide" evidence="1">
    <location>
        <begin position="1"/>
        <end position="23"/>
    </location>
</feature>
<gene>
    <name evidence="2" type="ORF">SAMN04488006_2308</name>
</gene>
<sequence length="279" mass="29819">MKKTRIKLNFFIVVLLASFTVSSCLLDDEKTDFGKGPILAQFEKPSVTANFIKDGSVTPYNVAITIIGGKNKPLNEPVDITISADPSSTATSGVEYSLAATTFTIPAGEMSVDAVINVNTANLDPFDAKTLVLKIDSSSESVSESNLAAITLQAVCSLDLNGFVGTYTAVNARFANPLTATVELGPLPNSLLLTNIDGYGDDEVLIVLSTDVVNPTITYAGDANYYIYNHSTYGPVWATTLTPEQSTYNSCDFSLNLEFKRCVSIGCFGGSRVVKMTKQ</sequence>
<keyword evidence="1" id="KW-0732">Signal</keyword>
<evidence type="ECO:0000313" key="2">
    <source>
        <dbReference type="EMBL" id="SFS60389.1"/>
    </source>
</evidence>
<name>A0A1I6R6T7_9FLAO</name>
<organism evidence="2 3">
    <name type="scientific">Lutibacter maritimus</name>
    <dbReference type="NCBI Taxonomy" id="593133"/>
    <lineage>
        <taxon>Bacteria</taxon>
        <taxon>Pseudomonadati</taxon>
        <taxon>Bacteroidota</taxon>
        <taxon>Flavobacteriia</taxon>
        <taxon>Flavobacteriales</taxon>
        <taxon>Flavobacteriaceae</taxon>
        <taxon>Lutibacter</taxon>
    </lineage>
</organism>
<evidence type="ECO:0000256" key="1">
    <source>
        <dbReference type="SAM" id="SignalP"/>
    </source>
</evidence>
<feature type="chain" id="PRO_5011745570" description="Calx-beta domain-containing protein" evidence="1">
    <location>
        <begin position="24"/>
        <end position="279"/>
    </location>
</feature>
<evidence type="ECO:0008006" key="4">
    <source>
        <dbReference type="Google" id="ProtNLM"/>
    </source>
</evidence>
<dbReference type="AlphaFoldDB" id="A0A1I6R6T7"/>
<dbReference type="STRING" id="593133.SAMN04488006_2308"/>
<dbReference type="OrthoDB" id="1450996at2"/>